<evidence type="ECO:0000313" key="2">
    <source>
        <dbReference type="EMBL" id="VEL30712.1"/>
    </source>
</evidence>
<reference evidence="2" key="1">
    <citation type="submission" date="2018-11" db="EMBL/GenBank/DDBJ databases">
        <authorList>
            <consortium name="Pathogen Informatics"/>
        </authorList>
    </citation>
    <scope>NUCLEOTIDE SEQUENCE</scope>
</reference>
<evidence type="ECO:0000313" key="3">
    <source>
        <dbReference type="Proteomes" id="UP000784294"/>
    </source>
</evidence>
<feature type="compositionally biased region" description="Low complexity" evidence="1">
    <location>
        <begin position="30"/>
        <end position="42"/>
    </location>
</feature>
<accession>A0A448X8C6</accession>
<proteinExistence type="predicted"/>
<dbReference type="AlphaFoldDB" id="A0A448X8C6"/>
<name>A0A448X8C6_9PLAT</name>
<sequence>MVNASSRIVECHSAKLEMLVVAAEETSVVGRRGSSTGEETSGLGFRESRGKVTGEVTGVLEKAGATLGYSILKERKAGNKEI</sequence>
<dbReference type="Proteomes" id="UP000784294">
    <property type="component" value="Unassembled WGS sequence"/>
</dbReference>
<feature type="region of interest" description="Disordered" evidence="1">
    <location>
        <begin position="27"/>
        <end position="48"/>
    </location>
</feature>
<dbReference type="EMBL" id="CAAALY010114730">
    <property type="protein sequence ID" value="VEL30712.1"/>
    <property type="molecule type" value="Genomic_DNA"/>
</dbReference>
<comment type="caution">
    <text evidence="2">The sequence shown here is derived from an EMBL/GenBank/DDBJ whole genome shotgun (WGS) entry which is preliminary data.</text>
</comment>
<evidence type="ECO:0000256" key="1">
    <source>
        <dbReference type="SAM" id="MobiDB-lite"/>
    </source>
</evidence>
<gene>
    <name evidence="2" type="ORF">PXEA_LOCUS24152</name>
</gene>
<organism evidence="2 3">
    <name type="scientific">Protopolystoma xenopodis</name>
    <dbReference type="NCBI Taxonomy" id="117903"/>
    <lineage>
        <taxon>Eukaryota</taxon>
        <taxon>Metazoa</taxon>
        <taxon>Spiralia</taxon>
        <taxon>Lophotrochozoa</taxon>
        <taxon>Platyhelminthes</taxon>
        <taxon>Monogenea</taxon>
        <taxon>Polyopisthocotylea</taxon>
        <taxon>Polystomatidea</taxon>
        <taxon>Polystomatidae</taxon>
        <taxon>Protopolystoma</taxon>
    </lineage>
</organism>
<protein>
    <submittedName>
        <fullName evidence="2">Uncharacterized protein</fullName>
    </submittedName>
</protein>
<keyword evidence="3" id="KW-1185">Reference proteome</keyword>